<dbReference type="Gene3D" id="1.25.40.390">
    <property type="match status" value="1"/>
</dbReference>
<dbReference type="SUPFAM" id="SSF51735">
    <property type="entry name" value="NAD(P)-binding Rossmann-fold domains"/>
    <property type="match status" value="1"/>
</dbReference>
<dbReference type="SUPFAM" id="SSF48452">
    <property type="entry name" value="TPR-like"/>
    <property type="match status" value="1"/>
</dbReference>
<dbReference type="InterPro" id="IPR011990">
    <property type="entry name" value="TPR-like_helical_dom_sf"/>
</dbReference>
<dbReference type="Proteomes" id="UP001139000">
    <property type="component" value="Unassembled WGS sequence"/>
</dbReference>
<dbReference type="InterPro" id="IPR028939">
    <property type="entry name" value="P5C_Rdtase_cat_N"/>
</dbReference>
<reference evidence="2" key="1">
    <citation type="submission" date="2021-12" db="EMBL/GenBank/DDBJ databases">
        <title>Novel species in genus Dyadobacter.</title>
        <authorList>
            <person name="Ma C."/>
        </authorList>
    </citation>
    <scope>NUCLEOTIDE SEQUENCE</scope>
    <source>
        <strain evidence="2">LJ419</strain>
    </source>
</reference>
<evidence type="ECO:0000313" key="3">
    <source>
        <dbReference type="Proteomes" id="UP001139000"/>
    </source>
</evidence>
<gene>
    <name evidence="2" type="ORF">LXM26_04515</name>
</gene>
<sequence>MKIGIIGAGLIGKTLAAQFSAASHQVIMADAKGVESIQSIANLSGAKAVSMKTITDQIDLLVISVPLFAISELAKTLRGKTGEDVVLVPGSVCIPALSAAHAAIGCACRFSLSSHSIFTFNNHYRNISTTQKSTRRRVSRQLARPDSVGSTERVIHLYLTEAIAALPESYGTSDFGRATKGAALALRGKLALYRQDWASAEADFQAVRDMNYTLQPVYSQVFRSQTESNSEVIFSI</sequence>
<dbReference type="Pfam" id="PF03807">
    <property type="entry name" value="F420_oxidored"/>
    <property type="match status" value="1"/>
</dbReference>
<dbReference type="AlphaFoldDB" id="A0A9X1PG48"/>
<evidence type="ECO:0000313" key="2">
    <source>
        <dbReference type="EMBL" id="MCF0060742.1"/>
    </source>
</evidence>
<dbReference type="InterPro" id="IPR036291">
    <property type="entry name" value="NAD(P)-bd_dom_sf"/>
</dbReference>
<dbReference type="RefSeq" id="WP_234653691.1">
    <property type="nucleotide sequence ID" value="NZ_CP094997.1"/>
</dbReference>
<evidence type="ECO:0000259" key="1">
    <source>
        <dbReference type="Pfam" id="PF03807"/>
    </source>
</evidence>
<dbReference type="EMBL" id="JAJTTC010000001">
    <property type="protein sequence ID" value="MCF0060742.1"/>
    <property type="molecule type" value="Genomic_DNA"/>
</dbReference>
<protein>
    <submittedName>
        <fullName evidence="2">NAD(P)-binding domain-containing protein</fullName>
    </submittedName>
</protein>
<name>A0A9X1PG48_9BACT</name>
<accession>A0A9X1PG48</accession>
<proteinExistence type="predicted"/>
<dbReference type="Gene3D" id="3.40.50.720">
    <property type="entry name" value="NAD(P)-binding Rossmann-like Domain"/>
    <property type="match status" value="1"/>
</dbReference>
<keyword evidence="3" id="KW-1185">Reference proteome</keyword>
<organism evidence="2 3">
    <name type="scientific">Dyadobacter chenwenxiniae</name>
    <dbReference type="NCBI Taxonomy" id="2906456"/>
    <lineage>
        <taxon>Bacteria</taxon>
        <taxon>Pseudomonadati</taxon>
        <taxon>Bacteroidota</taxon>
        <taxon>Cytophagia</taxon>
        <taxon>Cytophagales</taxon>
        <taxon>Spirosomataceae</taxon>
        <taxon>Dyadobacter</taxon>
    </lineage>
</organism>
<comment type="caution">
    <text evidence="2">The sequence shown here is derived from an EMBL/GenBank/DDBJ whole genome shotgun (WGS) entry which is preliminary data.</text>
</comment>
<feature type="domain" description="Pyrroline-5-carboxylate reductase catalytic N-terminal" evidence="1">
    <location>
        <begin position="2"/>
        <end position="81"/>
    </location>
</feature>